<comment type="similarity">
    <text evidence="2">Belongs to the autoinducer-2 exporter (AI-2E) (TC 2.A.86) family.</text>
</comment>
<evidence type="ECO:0000256" key="1">
    <source>
        <dbReference type="ARBA" id="ARBA00004651"/>
    </source>
</evidence>
<keyword evidence="7 9" id="KW-0472">Membrane</keyword>
<dbReference type="InterPro" id="IPR002549">
    <property type="entry name" value="AI-2E-like"/>
</dbReference>
<feature type="transmembrane region" description="Helical" evidence="9">
    <location>
        <begin position="40"/>
        <end position="62"/>
    </location>
</feature>
<evidence type="ECO:0000256" key="6">
    <source>
        <dbReference type="ARBA" id="ARBA00022989"/>
    </source>
</evidence>
<evidence type="ECO:0000313" key="10">
    <source>
        <dbReference type="EMBL" id="GAB95902.1"/>
    </source>
</evidence>
<sequence>MVWLRRRALAPDRTSAGARRRPETDPAQERVVLVKLDLRSVWLAAWCLAAVVALALFVRFVFSDGGSIFFSLALAFFFALAIEPAVRWLSRWMPRVAATALTFVALAVFTTAFFAAFGAMLTEQLSALVRSVPQVVTTVLDSANQRFGTAYTTDTIMGELGMSNEEAASLATTIAGGLIGVLNNTLGFALSAFSFVFLSFFLSAGLPSLRSWIAGLLTPRGQVVFHTVWQLMVIKVGGYVAARLTLAVISGTAAGVFMFLIDMPYWLPLGLWTGLVAQFVPTVGTYIAIALPVIVGLASSEPMDGVWMLLFAIVYQQIENVTIEPRISARAVNLHPAVSFVAALLGASLFGVAGALLGVPLAATIMALFDIYSQRYEVSAAAETEASQIVAASQPESGATNGFGAARAAGSPGAQRPGSPNTEVRAKQAGKATAEALAEPDRP</sequence>
<evidence type="ECO:0000256" key="3">
    <source>
        <dbReference type="ARBA" id="ARBA00022448"/>
    </source>
</evidence>
<dbReference type="PANTHER" id="PTHR21716">
    <property type="entry name" value="TRANSMEMBRANE PROTEIN"/>
    <property type="match status" value="1"/>
</dbReference>
<feature type="region of interest" description="Disordered" evidence="8">
    <location>
        <begin position="392"/>
        <end position="443"/>
    </location>
</feature>
<keyword evidence="6 9" id="KW-1133">Transmembrane helix</keyword>
<gene>
    <name evidence="10" type="ORF">KILIM_029_00110</name>
</gene>
<name>K6WUY8_9MICO</name>
<feature type="transmembrane region" description="Helical" evidence="9">
    <location>
        <begin position="279"/>
        <end position="298"/>
    </location>
</feature>
<evidence type="ECO:0000256" key="9">
    <source>
        <dbReference type="SAM" id="Phobius"/>
    </source>
</evidence>
<feature type="transmembrane region" description="Helical" evidence="9">
    <location>
        <begin position="68"/>
        <end position="86"/>
    </location>
</feature>
<evidence type="ECO:0000256" key="5">
    <source>
        <dbReference type="ARBA" id="ARBA00022692"/>
    </source>
</evidence>
<accession>K6WUY8</accession>
<feature type="transmembrane region" description="Helical" evidence="9">
    <location>
        <begin position="343"/>
        <end position="369"/>
    </location>
</feature>
<evidence type="ECO:0000313" key="11">
    <source>
        <dbReference type="Proteomes" id="UP000008366"/>
    </source>
</evidence>
<evidence type="ECO:0008006" key="12">
    <source>
        <dbReference type="Google" id="ProtNLM"/>
    </source>
</evidence>
<evidence type="ECO:0000256" key="7">
    <source>
        <dbReference type="ARBA" id="ARBA00023136"/>
    </source>
</evidence>
<dbReference type="Proteomes" id="UP000008366">
    <property type="component" value="Unassembled WGS sequence"/>
</dbReference>
<dbReference type="EMBL" id="BAHD01000029">
    <property type="protein sequence ID" value="GAB95902.1"/>
    <property type="molecule type" value="Genomic_DNA"/>
</dbReference>
<feature type="transmembrane region" description="Helical" evidence="9">
    <location>
        <begin position="186"/>
        <end position="206"/>
    </location>
</feature>
<evidence type="ECO:0000256" key="2">
    <source>
        <dbReference type="ARBA" id="ARBA00009773"/>
    </source>
</evidence>
<proteinExistence type="inferred from homology"/>
<dbReference type="Pfam" id="PF01594">
    <property type="entry name" value="AI-2E_transport"/>
    <property type="match status" value="1"/>
</dbReference>
<evidence type="ECO:0000256" key="4">
    <source>
        <dbReference type="ARBA" id="ARBA00022475"/>
    </source>
</evidence>
<dbReference type="eggNOG" id="COG0628">
    <property type="taxonomic scope" value="Bacteria"/>
</dbReference>
<evidence type="ECO:0000256" key="8">
    <source>
        <dbReference type="SAM" id="MobiDB-lite"/>
    </source>
</evidence>
<dbReference type="PANTHER" id="PTHR21716:SF53">
    <property type="entry name" value="PERMEASE PERM-RELATED"/>
    <property type="match status" value="1"/>
</dbReference>
<keyword evidence="3" id="KW-0813">Transport</keyword>
<feature type="transmembrane region" description="Helical" evidence="9">
    <location>
        <begin position="98"/>
        <end position="121"/>
    </location>
</feature>
<comment type="caution">
    <text evidence="10">The sequence shown here is derived from an EMBL/GenBank/DDBJ whole genome shotgun (WGS) entry which is preliminary data.</text>
</comment>
<dbReference type="GO" id="GO:0005886">
    <property type="term" value="C:plasma membrane"/>
    <property type="evidence" value="ECO:0007669"/>
    <property type="project" value="UniProtKB-SubCell"/>
</dbReference>
<comment type="subcellular location">
    <subcellularLocation>
        <location evidence="1">Cell membrane</location>
        <topology evidence="1">Multi-pass membrane protein</topology>
    </subcellularLocation>
</comment>
<protein>
    <recommendedName>
        <fullName evidence="12">AI-2E family transporter</fullName>
    </recommendedName>
</protein>
<keyword evidence="11" id="KW-1185">Reference proteome</keyword>
<organism evidence="10 11">
    <name type="scientific">Kineosphaera limosa NBRC 100340</name>
    <dbReference type="NCBI Taxonomy" id="1184609"/>
    <lineage>
        <taxon>Bacteria</taxon>
        <taxon>Bacillati</taxon>
        <taxon>Actinomycetota</taxon>
        <taxon>Actinomycetes</taxon>
        <taxon>Micrococcales</taxon>
        <taxon>Dermatophilaceae</taxon>
        <taxon>Kineosphaera</taxon>
    </lineage>
</organism>
<keyword evidence="4" id="KW-1003">Cell membrane</keyword>
<reference evidence="10 11" key="1">
    <citation type="submission" date="2012-08" db="EMBL/GenBank/DDBJ databases">
        <title>Whole genome shotgun sequence of Kineosphaera limosa NBRC 100340.</title>
        <authorList>
            <person name="Yoshida I."/>
            <person name="Isaki S."/>
            <person name="Hosoyama A."/>
            <person name="Tsuchikane K."/>
            <person name="Katsumata H."/>
            <person name="Ando Y."/>
            <person name="Ohji S."/>
            <person name="Hamada M."/>
            <person name="Tamura T."/>
            <person name="Yamazoe A."/>
            <person name="Yamazaki S."/>
            <person name="Fujita N."/>
        </authorList>
    </citation>
    <scope>NUCLEOTIDE SEQUENCE [LARGE SCALE GENOMIC DNA]</scope>
    <source>
        <strain evidence="10 11">NBRC 100340</strain>
    </source>
</reference>
<dbReference type="AlphaFoldDB" id="K6WUY8"/>
<dbReference type="GO" id="GO:0055085">
    <property type="term" value="P:transmembrane transport"/>
    <property type="evidence" value="ECO:0007669"/>
    <property type="project" value="TreeGrafter"/>
</dbReference>
<feature type="transmembrane region" description="Helical" evidence="9">
    <location>
        <begin position="244"/>
        <end position="267"/>
    </location>
</feature>
<keyword evidence="5 9" id="KW-0812">Transmembrane</keyword>